<comment type="similarity">
    <text evidence="1">Belongs to the NAD(P)-dependent epimerase/dehydratase family.</text>
</comment>
<evidence type="ECO:0000313" key="3">
    <source>
        <dbReference type="EMBL" id="SVD08342.1"/>
    </source>
</evidence>
<proteinExistence type="inferred from homology"/>
<dbReference type="Gene3D" id="3.40.50.720">
    <property type="entry name" value="NAD(P)-binding Rossmann-like Domain"/>
    <property type="match status" value="1"/>
</dbReference>
<evidence type="ECO:0000256" key="1">
    <source>
        <dbReference type="ARBA" id="ARBA00007637"/>
    </source>
</evidence>
<dbReference type="PANTHER" id="PTHR43725:SF53">
    <property type="entry name" value="UDP-ARABINOSE 4-EPIMERASE 1"/>
    <property type="match status" value="1"/>
</dbReference>
<dbReference type="InterPro" id="IPR001509">
    <property type="entry name" value="Epimerase_deHydtase"/>
</dbReference>
<evidence type="ECO:0000259" key="2">
    <source>
        <dbReference type="Pfam" id="PF01370"/>
    </source>
</evidence>
<dbReference type="PANTHER" id="PTHR43725">
    <property type="entry name" value="UDP-GLUCOSE 4-EPIMERASE"/>
    <property type="match status" value="1"/>
</dbReference>
<feature type="domain" description="NAD-dependent epimerase/dehydratase" evidence="2">
    <location>
        <begin position="4"/>
        <end position="235"/>
    </location>
</feature>
<dbReference type="Pfam" id="PF01370">
    <property type="entry name" value="Epimerase"/>
    <property type="match status" value="1"/>
</dbReference>
<reference evidence="3" key="1">
    <citation type="submission" date="2018-05" db="EMBL/GenBank/DDBJ databases">
        <authorList>
            <person name="Lanie J.A."/>
            <person name="Ng W.-L."/>
            <person name="Kazmierczak K.M."/>
            <person name="Andrzejewski T.M."/>
            <person name="Davidsen T.M."/>
            <person name="Wayne K.J."/>
            <person name="Tettelin H."/>
            <person name="Glass J.I."/>
            <person name="Rusch D."/>
            <person name="Podicherti R."/>
            <person name="Tsui H.-C.T."/>
            <person name="Winkler M.E."/>
        </authorList>
    </citation>
    <scope>NUCLEOTIDE SEQUENCE</scope>
</reference>
<dbReference type="SUPFAM" id="SSF51735">
    <property type="entry name" value="NAD(P)-binding Rossmann-fold domains"/>
    <property type="match status" value="1"/>
</dbReference>
<dbReference type="GO" id="GO:0033499">
    <property type="term" value="P:galactose catabolic process via UDP-galactose, Leloir pathway"/>
    <property type="evidence" value="ECO:0007669"/>
    <property type="project" value="TreeGrafter"/>
</dbReference>
<protein>
    <recommendedName>
        <fullName evidence="2">NAD-dependent epimerase/dehydratase domain-containing protein</fullName>
    </recommendedName>
</protein>
<gene>
    <name evidence="3" type="ORF">METZ01_LOCUS361196</name>
</gene>
<dbReference type="AlphaFoldDB" id="A0A382SFL0"/>
<sequence>LEAINHGYEVTVFDDLSSGFKDNIYASAAFFQGSTLSDTDLSRVMKNCHFDAVIHLAANKAAGESMDNPSEYAKNNIIGGINLIRACEEYGINKFIFSSSAAVYGAPEYNPIDELHPLAPSNFYGYTKLAIENNLQWFSRLKGLRYAALRYFNAAGYDINQRIIGKEINPQNLIPIVMEVASGTRKKLSVFGNDYSTKDGTGIRDYIHVSDLACGHIMALNYLIKHEKDLTVNLGTGDDHSVL</sequence>
<dbReference type="Gene3D" id="3.90.25.10">
    <property type="entry name" value="UDP-galactose 4-epimerase, domain 1"/>
    <property type="match status" value="1"/>
</dbReference>
<dbReference type="EMBL" id="UINC01128535">
    <property type="protein sequence ID" value="SVD08342.1"/>
    <property type="molecule type" value="Genomic_DNA"/>
</dbReference>
<organism evidence="3">
    <name type="scientific">marine metagenome</name>
    <dbReference type="NCBI Taxonomy" id="408172"/>
    <lineage>
        <taxon>unclassified sequences</taxon>
        <taxon>metagenomes</taxon>
        <taxon>ecological metagenomes</taxon>
    </lineage>
</organism>
<feature type="non-terminal residue" evidence="3">
    <location>
        <position position="243"/>
    </location>
</feature>
<accession>A0A382SFL0</accession>
<feature type="non-terminal residue" evidence="3">
    <location>
        <position position="1"/>
    </location>
</feature>
<name>A0A382SFL0_9ZZZZ</name>
<dbReference type="InterPro" id="IPR036291">
    <property type="entry name" value="NAD(P)-bd_dom_sf"/>
</dbReference>